<evidence type="ECO:0000256" key="2">
    <source>
        <dbReference type="SAM" id="MobiDB-lite"/>
    </source>
</evidence>
<dbReference type="SUPFAM" id="SSF46689">
    <property type="entry name" value="Homeodomain-like"/>
    <property type="match status" value="1"/>
</dbReference>
<protein>
    <submittedName>
        <fullName evidence="4">Putative transcription termination factor 1</fullName>
    </submittedName>
</protein>
<dbReference type="Pfam" id="PF00249">
    <property type="entry name" value="Myb_DNA-binding"/>
    <property type="match status" value="1"/>
</dbReference>
<dbReference type="SMART" id="SM00717">
    <property type="entry name" value="SANT"/>
    <property type="match status" value="2"/>
</dbReference>
<feature type="region of interest" description="Disordered" evidence="2">
    <location>
        <begin position="1"/>
        <end position="62"/>
    </location>
</feature>
<reference evidence="4" key="1">
    <citation type="journal article" date="2017" name="Front. Cell. Infect. Microbiol.">
        <title>The Distinct Transcriptional Response of the Midgut of Amblyomma sculptum and Amblyomma aureolatum Ticks to Rickettsia rickettsii Correlates to Their Differences in Susceptibility to Infection.</title>
        <authorList>
            <person name="Martins L.A."/>
            <person name="Galletti M.F.B.M."/>
            <person name="Ribeiro J.M."/>
            <person name="Fujita A."/>
            <person name="Costa F.B."/>
            <person name="Labruna M.B."/>
            <person name="Daffre S."/>
            <person name="Fogaca A.C."/>
        </authorList>
    </citation>
    <scope>NUCLEOTIDE SEQUENCE</scope>
</reference>
<dbReference type="GO" id="GO:0005730">
    <property type="term" value="C:nucleolus"/>
    <property type="evidence" value="ECO:0007669"/>
    <property type="project" value="TreeGrafter"/>
</dbReference>
<dbReference type="AlphaFoldDB" id="A0A1E1XFY1"/>
<feature type="compositionally biased region" description="Polar residues" evidence="2">
    <location>
        <begin position="19"/>
        <end position="44"/>
    </location>
</feature>
<dbReference type="Gene3D" id="1.10.10.60">
    <property type="entry name" value="Homeodomain-like"/>
    <property type="match status" value="2"/>
</dbReference>
<dbReference type="PANTHER" id="PTHR46760">
    <property type="entry name" value="TRANSCRIPTION TERMINATION FACTOR 1"/>
    <property type="match status" value="1"/>
</dbReference>
<dbReference type="GO" id="GO:0003682">
    <property type="term" value="F:chromatin binding"/>
    <property type="evidence" value="ECO:0007669"/>
    <property type="project" value="TreeGrafter"/>
</dbReference>
<evidence type="ECO:0000256" key="1">
    <source>
        <dbReference type="ARBA" id="ARBA00004123"/>
    </source>
</evidence>
<dbReference type="GO" id="GO:0006363">
    <property type="term" value="P:termination of RNA polymerase I transcription"/>
    <property type="evidence" value="ECO:0007669"/>
    <property type="project" value="TreeGrafter"/>
</dbReference>
<dbReference type="PANTHER" id="PTHR46760:SF1">
    <property type="entry name" value="TRANSCRIPTION TERMINATION FACTOR 1"/>
    <property type="match status" value="1"/>
</dbReference>
<accession>A0A1E1XFY1</accession>
<evidence type="ECO:0000313" key="4">
    <source>
        <dbReference type="EMBL" id="JAT98167.1"/>
    </source>
</evidence>
<dbReference type="InterPro" id="IPR009057">
    <property type="entry name" value="Homeodomain-like_sf"/>
</dbReference>
<dbReference type="CDD" id="cd00167">
    <property type="entry name" value="SANT"/>
    <property type="match status" value="1"/>
</dbReference>
<proteinExistence type="evidence at transcript level"/>
<feature type="non-terminal residue" evidence="4">
    <location>
        <position position="1"/>
    </location>
</feature>
<dbReference type="EMBL" id="GFAC01001021">
    <property type="protein sequence ID" value="JAT98167.1"/>
    <property type="molecule type" value="mRNA"/>
</dbReference>
<dbReference type="InterPro" id="IPR001005">
    <property type="entry name" value="SANT/Myb"/>
</dbReference>
<evidence type="ECO:0000259" key="3">
    <source>
        <dbReference type="PROSITE" id="PS50090"/>
    </source>
</evidence>
<name>A0A1E1XFY1_9ACAR</name>
<dbReference type="PROSITE" id="PS50090">
    <property type="entry name" value="MYB_LIKE"/>
    <property type="match status" value="1"/>
</dbReference>
<organism evidence="4">
    <name type="scientific">Amblyomma aureolatum</name>
    <dbReference type="NCBI Taxonomy" id="187763"/>
    <lineage>
        <taxon>Eukaryota</taxon>
        <taxon>Metazoa</taxon>
        <taxon>Ecdysozoa</taxon>
        <taxon>Arthropoda</taxon>
        <taxon>Chelicerata</taxon>
        <taxon>Arachnida</taxon>
        <taxon>Acari</taxon>
        <taxon>Parasitiformes</taxon>
        <taxon>Ixodida</taxon>
        <taxon>Ixodoidea</taxon>
        <taxon>Ixodidae</taxon>
        <taxon>Amblyomminae</taxon>
        <taxon>Amblyomma</taxon>
    </lineage>
</organism>
<sequence length="401" mass="46335">PSADLGSAKKKPKLHDQDTSGASYKTLSSTVSSRECTEPASQSLKAVHHEHRNRSDTPPDPDFLAYVNGEHRFPTIHHKTKPPLEVIRRYEEETGLTVHTGKYTTEEDFILLKNIDEIAKYYNIAYPHMIVGHCGDQDPALQKEVKDFVRKEQLIRLLGRGLPHRTIHSAYMRARLLLDPLSTTKKVVLTPEQKERLQQMYNHLGPKWTVMAQRMGLSAEQLRSAFRYVKEKETFATGKWEKSEEELLRRAVERQTGVGTAKLKDINWQAVSQYVRSRNALQCRRHWTFTQLTPPPGQETRKWNKFDSVHLIYIMHKLNASKSAEVDWEALGDSFPWATCPLVAKYHWESTLNFYLPPEQRDNFQSKVKNLYEIALPFLLKKYGKGRTLEEIIELSKSPTA</sequence>
<comment type="subcellular location">
    <subcellularLocation>
        <location evidence="1">Nucleus</location>
    </subcellularLocation>
</comment>
<feature type="domain" description="Myb-like" evidence="3">
    <location>
        <begin position="232"/>
        <end position="287"/>
    </location>
</feature>
<dbReference type="InterPro" id="IPR053078">
    <property type="entry name" value="TTF1-like"/>
</dbReference>